<dbReference type="SUPFAM" id="SSF48452">
    <property type="entry name" value="TPR-like"/>
    <property type="match status" value="1"/>
</dbReference>
<evidence type="ECO:0000256" key="1">
    <source>
        <dbReference type="PROSITE-ProRule" id="PRU00339"/>
    </source>
</evidence>
<feature type="transmembrane region" description="Helical" evidence="3">
    <location>
        <begin position="43"/>
        <end position="65"/>
    </location>
</feature>
<feature type="repeat" description="TPR" evidence="1">
    <location>
        <begin position="329"/>
        <end position="362"/>
    </location>
</feature>
<feature type="compositionally biased region" description="Low complexity" evidence="2">
    <location>
        <begin position="144"/>
        <end position="153"/>
    </location>
</feature>
<reference evidence="5" key="1">
    <citation type="submission" date="2006-12" db="EMBL/GenBank/DDBJ databases">
        <title>Complete sequence of Halorhodospira halophila SL1.</title>
        <authorList>
            <consortium name="US DOE Joint Genome Institute"/>
            <person name="Copeland A."/>
            <person name="Lucas S."/>
            <person name="Lapidus A."/>
            <person name="Barry K."/>
            <person name="Detter J.C."/>
            <person name="Glavina del Rio T."/>
            <person name="Hammon N."/>
            <person name="Israni S."/>
            <person name="Dalin E."/>
            <person name="Tice H."/>
            <person name="Pitluck S."/>
            <person name="Saunders E."/>
            <person name="Brettin T."/>
            <person name="Bruce D."/>
            <person name="Han C."/>
            <person name="Tapia R."/>
            <person name="Schmutz J."/>
            <person name="Larimer F."/>
            <person name="Land M."/>
            <person name="Hauser L."/>
            <person name="Kyrpides N."/>
            <person name="Mikhailova N."/>
            <person name="Hoff W."/>
            <person name="Richardson P."/>
        </authorList>
    </citation>
    <scope>NUCLEOTIDE SEQUENCE [LARGE SCALE GENOMIC DNA]</scope>
    <source>
        <strain evidence="5">DSM 244 / SL1</strain>
    </source>
</reference>
<feature type="region of interest" description="Disordered" evidence="2">
    <location>
        <begin position="75"/>
        <end position="99"/>
    </location>
</feature>
<keyword evidence="1" id="KW-0802">TPR repeat</keyword>
<evidence type="ECO:0000256" key="2">
    <source>
        <dbReference type="SAM" id="MobiDB-lite"/>
    </source>
</evidence>
<feature type="compositionally biased region" description="Low complexity" evidence="2">
    <location>
        <begin position="179"/>
        <end position="200"/>
    </location>
</feature>
<keyword evidence="3" id="KW-0472">Membrane</keyword>
<gene>
    <name evidence="4" type="ordered locus">Hhal_0327</name>
</gene>
<dbReference type="EMBL" id="CP000544">
    <property type="protein sequence ID" value="ABM61121.1"/>
    <property type="molecule type" value="Genomic_DNA"/>
</dbReference>
<dbReference type="AlphaFoldDB" id="A1WTV9"/>
<feature type="compositionally biased region" description="Basic and acidic residues" evidence="2">
    <location>
        <begin position="85"/>
        <end position="99"/>
    </location>
</feature>
<keyword evidence="3" id="KW-1133">Transmembrane helix</keyword>
<evidence type="ECO:0000313" key="5">
    <source>
        <dbReference type="Proteomes" id="UP000000647"/>
    </source>
</evidence>
<accession>A1WTV9</accession>
<dbReference type="SMART" id="SM00028">
    <property type="entry name" value="TPR"/>
    <property type="match status" value="4"/>
</dbReference>
<evidence type="ECO:0000256" key="3">
    <source>
        <dbReference type="SAM" id="Phobius"/>
    </source>
</evidence>
<dbReference type="RefSeq" id="WP_011813144.1">
    <property type="nucleotide sequence ID" value="NC_008789.1"/>
</dbReference>
<keyword evidence="3" id="KW-0812">Transmembrane</keyword>
<protein>
    <submittedName>
        <fullName evidence="4">Tetratricopeptide TPR_2 repeat protein</fullName>
    </submittedName>
</protein>
<organism evidence="4 5">
    <name type="scientific">Halorhodospira halophila (strain DSM 244 / SL1)</name>
    <name type="common">Ectothiorhodospira halophila (strain DSM 244 / SL1)</name>
    <dbReference type="NCBI Taxonomy" id="349124"/>
    <lineage>
        <taxon>Bacteria</taxon>
        <taxon>Pseudomonadati</taxon>
        <taxon>Pseudomonadota</taxon>
        <taxon>Gammaproteobacteria</taxon>
        <taxon>Chromatiales</taxon>
        <taxon>Ectothiorhodospiraceae</taxon>
        <taxon>Halorhodospira</taxon>
    </lineage>
</organism>
<dbReference type="InterPro" id="IPR019734">
    <property type="entry name" value="TPR_rpt"/>
</dbReference>
<dbReference type="PROSITE" id="PS50005">
    <property type="entry name" value="TPR"/>
    <property type="match status" value="2"/>
</dbReference>
<dbReference type="HOGENOM" id="CLU_727230_0_0_6"/>
<feature type="region of interest" description="Disordered" evidence="2">
    <location>
        <begin position="120"/>
        <end position="153"/>
    </location>
</feature>
<dbReference type="InterPro" id="IPR011990">
    <property type="entry name" value="TPR-like_helical_dom_sf"/>
</dbReference>
<name>A1WTV9_HALHL</name>
<sequence length="413" mass="43982">MSLINEVLRQAAEREKRPGAGDGDAGVQAAFSVARKPPRRRRWLAATLAGTVVVAAVGGSAYWLLAERDTTPDQLALIDDPDGAPAERPDDVTRPEQRPAEAVVNGLLEERTDDPQQWLVAAGVDPDPPAAPQETAEAPPPAAPTAVAAAQTVAADAVAEGRAQTAPVPEEDAAEPLGALVEEAAAEAESAAAPEAAEAQPEPPAETESRGTFVREPSRPDGGARADSLIQQAETHQRAGDTLSASQSYRRALEMDPDRHEARVGYARMLARAQRTERARGVLQEGLERAPEHERMARLYAHLSEERGQPQDGIDALEPVYRAQEGEPGAVAAHLAALYRQTGAHDQALMLYSELAEAEPDNGLWQAGIAVAAEQMGDHEGALRAWEQAREREGLSAEVQAHAEARIEALQGR</sequence>
<reference evidence="4 5" key="2">
    <citation type="journal article" date="2013" name="Stand. Genomic Sci.">
        <title>Complete genome sequence of Halorhodospira halophila SL1.</title>
        <authorList>
            <person name="Challacombe J.F."/>
            <person name="Majid S."/>
            <person name="Deole R."/>
            <person name="Brettin T.S."/>
            <person name="Bruce D."/>
            <person name="Delano S.F."/>
            <person name="Detter J.C."/>
            <person name="Gleasner C.D."/>
            <person name="Han C.S."/>
            <person name="Misra M."/>
            <person name="Reitenga K.G."/>
            <person name="Mikhailova N."/>
            <person name="Woyke T."/>
            <person name="Pitluck S."/>
            <person name="Nolan M."/>
            <person name="Land M.L."/>
            <person name="Saunders E."/>
            <person name="Tapia R."/>
            <person name="Lapidus A."/>
            <person name="Ivanova N."/>
            <person name="Hoff W.D."/>
        </authorList>
    </citation>
    <scope>NUCLEOTIDE SEQUENCE [LARGE SCALE GENOMIC DNA]</scope>
    <source>
        <strain evidence="5">DSM 244 / SL1</strain>
    </source>
</reference>
<keyword evidence="5" id="KW-1185">Reference proteome</keyword>
<dbReference type="Gene3D" id="1.25.40.10">
    <property type="entry name" value="Tetratricopeptide repeat domain"/>
    <property type="match status" value="1"/>
</dbReference>
<evidence type="ECO:0000313" key="4">
    <source>
        <dbReference type="EMBL" id="ABM61121.1"/>
    </source>
</evidence>
<feature type="repeat" description="TPR" evidence="1">
    <location>
        <begin position="226"/>
        <end position="259"/>
    </location>
</feature>
<dbReference type="eggNOG" id="COG0457">
    <property type="taxonomic scope" value="Bacteria"/>
</dbReference>
<dbReference type="OrthoDB" id="5406098at2"/>
<dbReference type="KEGG" id="hha:Hhal_0327"/>
<feature type="region of interest" description="Disordered" evidence="2">
    <location>
        <begin position="179"/>
        <end position="256"/>
    </location>
</feature>
<dbReference type="STRING" id="349124.Hhal_0327"/>
<dbReference type="Proteomes" id="UP000000647">
    <property type="component" value="Chromosome"/>
</dbReference>
<proteinExistence type="predicted"/>
<dbReference type="Pfam" id="PF14559">
    <property type="entry name" value="TPR_19"/>
    <property type="match status" value="1"/>
</dbReference>